<dbReference type="Proteomes" id="UP000078561">
    <property type="component" value="Unassembled WGS sequence"/>
</dbReference>
<dbReference type="InParanoid" id="A0A168PY91"/>
<keyword evidence="3" id="KW-1185">Reference proteome</keyword>
<proteinExistence type="predicted"/>
<organism evidence="2">
    <name type="scientific">Absidia glauca</name>
    <name type="common">Pin mould</name>
    <dbReference type="NCBI Taxonomy" id="4829"/>
    <lineage>
        <taxon>Eukaryota</taxon>
        <taxon>Fungi</taxon>
        <taxon>Fungi incertae sedis</taxon>
        <taxon>Mucoromycota</taxon>
        <taxon>Mucoromycotina</taxon>
        <taxon>Mucoromycetes</taxon>
        <taxon>Mucorales</taxon>
        <taxon>Cunninghamellaceae</taxon>
        <taxon>Absidia</taxon>
    </lineage>
</organism>
<gene>
    <name evidence="2" type="primary">ABSGL_09000.1 scaffold 10666</name>
</gene>
<dbReference type="EMBL" id="LT554066">
    <property type="protein sequence ID" value="SAM03182.1"/>
    <property type="molecule type" value="Genomic_DNA"/>
</dbReference>
<sequence length="167" mass="18755">MSTVAGETECPNERLFSLVISPIPFFPIERSTSEEKGWPEPRLRRGRERNHFPVDPSRKTLNPTVSQTYKYGSHQLSFNKIIHNNSSYQTTNQSNMKSFFASFSVATIGAMLLALASSPSGVDAYNGRVCYLICNGSLECPYGTELRPYPQGRSHDGCFTCCKNQWN</sequence>
<keyword evidence="1" id="KW-1133">Transmembrane helix</keyword>
<accession>A0A168PY91</accession>
<feature type="transmembrane region" description="Helical" evidence="1">
    <location>
        <begin position="99"/>
        <end position="117"/>
    </location>
</feature>
<evidence type="ECO:0000256" key="1">
    <source>
        <dbReference type="SAM" id="Phobius"/>
    </source>
</evidence>
<evidence type="ECO:0000313" key="2">
    <source>
        <dbReference type="EMBL" id="SAM03182.1"/>
    </source>
</evidence>
<protein>
    <submittedName>
        <fullName evidence="2">Uncharacterized protein</fullName>
    </submittedName>
</protein>
<keyword evidence="1" id="KW-0472">Membrane</keyword>
<name>A0A168PY91_ABSGL</name>
<keyword evidence="1" id="KW-0812">Transmembrane</keyword>
<dbReference type="AlphaFoldDB" id="A0A168PY91"/>
<reference evidence="2" key="1">
    <citation type="submission" date="2016-04" db="EMBL/GenBank/DDBJ databases">
        <authorList>
            <person name="Evans L.H."/>
            <person name="Alamgir A."/>
            <person name="Owens N."/>
            <person name="Weber N.D."/>
            <person name="Virtaneva K."/>
            <person name="Barbian K."/>
            <person name="Babar A."/>
            <person name="Rosenke K."/>
        </authorList>
    </citation>
    <scope>NUCLEOTIDE SEQUENCE [LARGE SCALE GENOMIC DNA]</scope>
    <source>
        <strain evidence="2">CBS 101.48</strain>
    </source>
</reference>
<evidence type="ECO:0000313" key="3">
    <source>
        <dbReference type="Proteomes" id="UP000078561"/>
    </source>
</evidence>